<name>A0A2M6YRN7_9BACT</name>
<comment type="caution">
    <text evidence="2">The sequence shown here is derived from an EMBL/GenBank/DDBJ whole genome shotgun (WGS) entry which is preliminary data.</text>
</comment>
<keyword evidence="1" id="KW-0472">Membrane</keyword>
<sequence>MKKFKQSFNKWKKVSPLLKFLVLGLFIVLCIGLLVIKYRETIRVGNNSSNLAGNDDQSLIPDISSKLLTDLSNWKTYRSKKIGITFKYPSNVRVNEPDNEDGIYFGIEPPEFDSSLLVIYKLSLQGQSLEEYVTKKWQPSRLHLEEVKIGAFVGKQFDRVGFTGGRHVFVTDDKNNFGFRTFYFFDPVIQEKYQTTINTILSTLKKN</sequence>
<dbReference type="Proteomes" id="UP000229502">
    <property type="component" value="Unassembled WGS sequence"/>
</dbReference>
<reference evidence="3" key="1">
    <citation type="submission" date="2017-09" db="EMBL/GenBank/DDBJ databases">
        <title>Depth-based differentiation of microbial function through sediment-hosted aquifers and enrichment of novel symbionts in the deep terrestrial subsurface.</title>
        <authorList>
            <person name="Probst A.J."/>
            <person name="Ladd B."/>
            <person name="Jarett J.K."/>
            <person name="Geller-Mcgrath D.E."/>
            <person name="Sieber C.M.K."/>
            <person name="Emerson J.B."/>
            <person name="Anantharaman K."/>
            <person name="Thomas B.C."/>
            <person name="Malmstrom R."/>
            <person name="Stieglmeier M."/>
            <person name="Klingl A."/>
            <person name="Woyke T."/>
            <person name="Ryan C.M."/>
            <person name="Banfield J.F."/>
        </authorList>
    </citation>
    <scope>NUCLEOTIDE SEQUENCE [LARGE SCALE GENOMIC DNA]</scope>
</reference>
<proteinExistence type="predicted"/>
<protein>
    <recommendedName>
        <fullName evidence="4">PsbP C-terminal domain-containing protein</fullName>
    </recommendedName>
</protein>
<dbReference type="AlphaFoldDB" id="A0A2M6YRN7"/>
<evidence type="ECO:0000313" key="3">
    <source>
        <dbReference type="Proteomes" id="UP000229502"/>
    </source>
</evidence>
<feature type="transmembrane region" description="Helical" evidence="1">
    <location>
        <begin position="20"/>
        <end position="38"/>
    </location>
</feature>
<keyword evidence="1" id="KW-0812">Transmembrane</keyword>
<accession>A0A2M6YRN7</accession>
<evidence type="ECO:0008006" key="4">
    <source>
        <dbReference type="Google" id="ProtNLM"/>
    </source>
</evidence>
<evidence type="ECO:0000256" key="1">
    <source>
        <dbReference type="SAM" id="Phobius"/>
    </source>
</evidence>
<evidence type="ECO:0000313" key="2">
    <source>
        <dbReference type="EMBL" id="PIU35823.1"/>
    </source>
</evidence>
<keyword evidence="1" id="KW-1133">Transmembrane helix</keyword>
<dbReference type="EMBL" id="PEWZ01000051">
    <property type="protein sequence ID" value="PIU35823.1"/>
    <property type="molecule type" value="Genomic_DNA"/>
</dbReference>
<gene>
    <name evidence="2" type="ORF">COT03_00980</name>
</gene>
<organism evidence="2 3">
    <name type="scientific">Candidatus Shapirobacteria bacterium CG07_land_8_20_14_0_80_39_18</name>
    <dbReference type="NCBI Taxonomy" id="1974882"/>
    <lineage>
        <taxon>Bacteria</taxon>
        <taxon>Candidatus Shapironibacteriota</taxon>
    </lineage>
</organism>